<dbReference type="PANTHER" id="PTHR35811:SF1">
    <property type="entry name" value="HTH OST-TYPE DOMAIN-CONTAINING PROTEIN"/>
    <property type="match status" value="1"/>
</dbReference>
<evidence type="ECO:0000313" key="3">
    <source>
        <dbReference type="Proteomes" id="UP001305521"/>
    </source>
</evidence>
<proteinExistence type="predicted"/>
<evidence type="ECO:0000313" key="2">
    <source>
        <dbReference type="EMBL" id="WPB84138.1"/>
    </source>
</evidence>
<evidence type="ECO:0000259" key="1">
    <source>
        <dbReference type="Pfam" id="PF01936"/>
    </source>
</evidence>
<sequence>MSELRSAIFLDFDNLVSGLRDGAGPEVALRFADQPELWLERLLGDRPRRALLRRCYMNPAGTLEDGAGARLRYSEFRWAFMAAGFEVLDCPKLTRLKNAADVRIALDAMEAMLSPLTHYDEFLLLSTDSDFVPLLQRLRAADRRTRLVAHPEVGRIVRAAADEVIGLDRLAGWLGWQASPDPGPAFGAENAAELLAVVRDIMQEAEAPVHVPHLGQMLRNRTGATLRGSDFAGHGSLDAMLQAAGGFIRREGPGGGHILRPEWLDQPPESAEAS</sequence>
<accession>A0ABZ0PEK0</accession>
<dbReference type="EMBL" id="CP137852">
    <property type="protein sequence ID" value="WPB84138.1"/>
    <property type="molecule type" value="Genomic_DNA"/>
</dbReference>
<organism evidence="2 3">
    <name type="scientific">Sediminicoccus rosea</name>
    <dbReference type="NCBI Taxonomy" id="1225128"/>
    <lineage>
        <taxon>Bacteria</taxon>
        <taxon>Pseudomonadati</taxon>
        <taxon>Pseudomonadota</taxon>
        <taxon>Alphaproteobacteria</taxon>
        <taxon>Acetobacterales</taxon>
        <taxon>Roseomonadaceae</taxon>
        <taxon>Sediminicoccus</taxon>
    </lineage>
</organism>
<name>A0ABZ0PEK0_9PROT</name>
<dbReference type="Gene3D" id="3.40.50.1010">
    <property type="entry name" value="5'-nuclease"/>
    <property type="match status" value="1"/>
</dbReference>
<reference evidence="2 3" key="1">
    <citation type="submission" date="2023-11" db="EMBL/GenBank/DDBJ databases">
        <title>Arctic aerobic anoxygenic photoheterotroph Sediminicoccus rosea KRV36 adapts its photosynthesis to long days of polar summer.</title>
        <authorList>
            <person name="Tomasch J."/>
            <person name="Kopejtka K."/>
            <person name="Bily T."/>
            <person name="Gardiner A.T."/>
            <person name="Gardian Z."/>
            <person name="Shivaramu S."/>
            <person name="Koblizek M."/>
            <person name="Engelhardt F."/>
            <person name="Kaftan D."/>
        </authorList>
    </citation>
    <scope>NUCLEOTIDE SEQUENCE [LARGE SCALE GENOMIC DNA]</scope>
    <source>
        <strain evidence="2 3">R-30</strain>
    </source>
</reference>
<dbReference type="Proteomes" id="UP001305521">
    <property type="component" value="Chromosome"/>
</dbReference>
<dbReference type="InterPro" id="IPR021139">
    <property type="entry name" value="NYN"/>
</dbReference>
<dbReference type="Pfam" id="PF01936">
    <property type="entry name" value="NYN"/>
    <property type="match status" value="1"/>
</dbReference>
<gene>
    <name evidence="2" type="ORF">R9Z33_18815</name>
</gene>
<feature type="domain" description="NYN" evidence="1">
    <location>
        <begin position="5"/>
        <end position="167"/>
    </location>
</feature>
<dbReference type="RefSeq" id="WP_318648095.1">
    <property type="nucleotide sequence ID" value="NZ_CP137852.1"/>
</dbReference>
<dbReference type="PANTHER" id="PTHR35811">
    <property type="entry name" value="SLR1870 PROTEIN"/>
    <property type="match status" value="1"/>
</dbReference>
<keyword evidence="3" id="KW-1185">Reference proteome</keyword>
<protein>
    <submittedName>
        <fullName evidence="2">NYN domain-containing protein</fullName>
    </submittedName>
</protein>